<dbReference type="Proteomes" id="UP000694680">
    <property type="component" value="Chromosome 14"/>
</dbReference>
<evidence type="ECO:0000256" key="4">
    <source>
        <dbReference type="SAM" id="Coils"/>
    </source>
</evidence>
<dbReference type="PANTHER" id="PTHR22923">
    <property type="entry name" value="CEREBELLIN-RELATED"/>
    <property type="match status" value="1"/>
</dbReference>
<dbReference type="SUPFAM" id="SSF57997">
    <property type="entry name" value="Tropomyosin"/>
    <property type="match status" value="1"/>
</dbReference>
<dbReference type="Gene3D" id="2.60.120.40">
    <property type="match status" value="1"/>
</dbReference>
<keyword evidence="4" id="KW-0175">Coiled coil</keyword>
<reference evidence="8" key="1">
    <citation type="submission" date="2020-06" db="EMBL/GenBank/DDBJ databases">
        <authorList>
            <consortium name="Wellcome Sanger Institute Data Sharing"/>
        </authorList>
    </citation>
    <scope>NUCLEOTIDE SEQUENCE [LARGE SCALE GENOMIC DNA]</scope>
</reference>
<evidence type="ECO:0000313" key="9">
    <source>
        <dbReference type="Proteomes" id="UP000694680"/>
    </source>
</evidence>
<evidence type="ECO:0000256" key="3">
    <source>
        <dbReference type="ARBA" id="ARBA00022729"/>
    </source>
</evidence>
<gene>
    <name evidence="8" type="primary">LOC114476006</name>
</gene>
<feature type="domain" description="C1q" evidence="7">
    <location>
        <begin position="201"/>
        <end position="337"/>
    </location>
</feature>
<dbReference type="Ensembl" id="ENSGWIT00000004229.1">
    <property type="protein sequence ID" value="ENSGWIP00000003931.1"/>
    <property type="gene ID" value="ENSGWIG00000002115.1"/>
</dbReference>
<dbReference type="InterPro" id="IPR001073">
    <property type="entry name" value="C1q_dom"/>
</dbReference>
<feature type="chain" id="PRO_5034176468" evidence="6">
    <location>
        <begin position="19"/>
        <end position="337"/>
    </location>
</feature>
<reference evidence="8" key="2">
    <citation type="submission" date="2025-08" db="UniProtKB">
        <authorList>
            <consortium name="Ensembl"/>
        </authorList>
    </citation>
    <scope>IDENTIFICATION</scope>
</reference>
<protein>
    <submittedName>
        <fullName evidence="8">Uncharacterized LOC114476006</fullName>
    </submittedName>
</protein>
<feature type="coiled-coil region" evidence="4">
    <location>
        <begin position="39"/>
        <end position="101"/>
    </location>
</feature>
<feature type="compositionally biased region" description="Polar residues" evidence="5">
    <location>
        <begin position="156"/>
        <end position="170"/>
    </location>
</feature>
<proteinExistence type="predicted"/>
<feature type="region of interest" description="Disordered" evidence="5">
    <location>
        <begin position="156"/>
        <end position="186"/>
    </location>
</feature>
<keyword evidence="9" id="KW-1185">Reference proteome</keyword>
<evidence type="ECO:0000256" key="1">
    <source>
        <dbReference type="ARBA" id="ARBA00004613"/>
    </source>
</evidence>
<evidence type="ECO:0000259" key="7">
    <source>
        <dbReference type="PROSITE" id="PS50871"/>
    </source>
</evidence>
<dbReference type="RefSeq" id="XP_028323045.1">
    <property type="nucleotide sequence ID" value="XM_028467244.1"/>
</dbReference>
<dbReference type="SUPFAM" id="SSF49842">
    <property type="entry name" value="TNF-like"/>
    <property type="match status" value="1"/>
</dbReference>
<evidence type="ECO:0000256" key="2">
    <source>
        <dbReference type="ARBA" id="ARBA00022525"/>
    </source>
</evidence>
<dbReference type="PROSITE" id="PS50871">
    <property type="entry name" value="C1Q"/>
    <property type="match status" value="1"/>
</dbReference>
<dbReference type="PRINTS" id="PR00007">
    <property type="entry name" value="COMPLEMNTC1Q"/>
</dbReference>
<keyword evidence="3 6" id="KW-0732">Signal</keyword>
<reference evidence="8" key="3">
    <citation type="submission" date="2025-09" db="UniProtKB">
        <authorList>
            <consortium name="Ensembl"/>
        </authorList>
    </citation>
    <scope>IDENTIFICATION</scope>
</reference>
<feature type="signal peptide" evidence="6">
    <location>
        <begin position="1"/>
        <end position="18"/>
    </location>
</feature>
<dbReference type="GO" id="GO:0005576">
    <property type="term" value="C:extracellular region"/>
    <property type="evidence" value="ECO:0007669"/>
    <property type="project" value="UniProtKB-SubCell"/>
</dbReference>
<dbReference type="AlphaFoldDB" id="A0A8C5FZW5"/>
<name>A0A8C5FZW5_GOUWI</name>
<accession>A0A8C5FZW5</accession>
<dbReference type="PANTHER" id="PTHR22923:SF102">
    <property type="entry name" value="CEREBELLIN 13-RELATED"/>
    <property type="match status" value="1"/>
</dbReference>
<evidence type="ECO:0000256" key="5">
    <source>
        <dbReference type="SAM" id="MobiDB-lite"/>
    </source>
</evidence>
<dbReference type="GeneID" id="114476006"/>
<dbReference type="InterPro" id="IPR008983">
    <property type="entry name" value="Tumour_necrosis_fac-like_dom"/>
</dbReference>
<organism evidence="8 9">
    <name type="scientific">Gouania willdenowi</name>
    <name type="common">Blunt-snouted clingfish</name>
    <name type="synonym">Lepadogaster willdenowi</name>
    <dbReference type="NCBI Taxonomy" id="441366"/>
    <lineage>
        <taxon>Eukaryota</taxon>
        <taxon>Metazoa</taxon>
        <taxon>Chordata</taxon>
        <taxon>Craniata</taxon>
        <taxon>Vertebrata</taxon>
        <taxon>Euteleostomi</taxon>
        <taxon>Actinopterygii</taxon>
        <taxon>Neopterygii</taxon>
        <taxon>Teleostei</taxon>
        <taxon>Neoteleostei</taxon>
        <taxon>Acanthomorphata</taxon>
        <taxon>Ovalentaria</taxon>
        <taxon>Blenniimorphae</taxon>
        <taxon>Blenniiformes</taxon>
        <taxon>Gobiesocoidei</taxon>
        <taxon>Gobiesocidae</taxon>
        <taxon>Gobiesocinae</taxon>
        <taxon>Gouania</taxon>
    </lineage>
</organism>
<sequence length="337" mass="37206">MRTTVVLVLLICGCGARAEGRVLDDVTRNGTSPDISAEVEALKLMVEQLNLQLESMEVQVNEGEQKVEELKAELTLAKTNVEELQKENEAHGTALASVQTRVTETETITKDLEQQIAGQTITLTSVQTRVTETESKTKHLEEKSAAHATALASLQTRVTETESKTTNLEEQNAAMEARLSSSEREILQSKSRIDQLEKINAERPKVAFYAALTNAGSIGPFNMDTILKFSKLFTNLGNGYSSETGFFTAPVNGVYSFQFTACGYFPGSVNINMYMNKELMVNNGEWKRDTGLEYFTNSVVLKLSAGDVIHLRLPARSAVFDDRYSQTTFSGSLLYDL</sequence>
<dbReference type="Gene3D" id="1.20.5.340">
    <property type="match status" value="1"/>
</dbReference>
<comment type="subcellular location">
    <subcellularLocation>
        <location evidence="1">Secreted</location>
    </subcellularLocation>
</comment>
<dbReference type="Pfam" id="PF00386">
    <property type="entry name" value="C1q"/>
    <property type="match status" value="1"/>
</dbReference>
<dbReference type="SMART" id="SM00110">
    <property type="entry name" value="C1Q"/>
    <property type="match status" value="1"/>
</dbReference>
<dbReference type="RefSeq" id="XP_028323046.1">
    <property type="nucleotide sequence ID" value="XM_028467245.1"/>
</dbReference>
<dbReference type="OrthoDB" id="6154955at2759"/>
<dbReference type="InterPro" id="IPR050822">
    <property type="entry name" value="Cerebellin_Synaptic_Org"/>
</dbReference>
<keyword evidence="2" id="KW-0964">Secreted</keyword>
<dbReference type="RefSeq" id="XP_028323047.1">
    <property type="nucleotide sequence ID" value="XM_028467246.1"/>
</dbReference>
<evidence type="ECO:0000256" key="6">
    <source>
        <dbReference type="SAM" id="SignalP"/>
    </source>
</evidence>
<evidence type="ECO:0000313" key="8">
    <source>
        <dbReference type="Ensembl" id="ENSGWIP00000003931.1"/>
    </source>
</evidence>